<protein>
    <submittedName>
        <fullName evidence="3">DUF305 domain-containing protein</fullName>
    </submittedName>
</protein>
<evidence type="ECO:0000259" key="2">
    <source>
        <dbReference type="Pfam" id="PF03713"/>
    </source>
</evidence>
<dbReference type="PANTHER" id="PTHR36933:SF1">
    <property type="entry name" value="SLL0788 PROTEIN"/>
    <property type="match status" value="1"/>
</dbReference>
<accession>A0ABU6JQY1</accession>
<gene>
    <name evidence="3" type="ORF">VSX58_09140</name>
</gene>
<dbReference type="InterPro" id="IPR005183">
    <property type="entry name" value="DUF305_CopM-like"/>
</dbReference>
<evidence type="ECO:0000256" key="1">
    <source>
        <dbReference type="SAM" id="SignalP"/>
    </source>
</evidence>
<dbReference type="Pfam" id="PF03713">
    <property type="entry name" value="DUF305"/>
    <property type="match status" value="1"/>
</dbReference>
<reference evidence="3 4" key="1">
    <citation type="journal article" date="2017" name="Int. J. Syst. Evol. Microbiol.">
        <title>Brenneria populi subsp. brevivirga subsp. nov. isolated from symptomatic bark of Populus x euramericana canker, and description of Brenneria populi subsp. populi subsp. nov.</title>
        <authorList>
            <person name="Zheng M.H."/>
            <person name="Piao C.G."/>
            <person name="Xue H."/>
            <person name="Guo M.W."/>
            <person name="Li Y."/>
        </authorList>
    </citation>
    <scope>NUCLEOTIDE SEQUENCE [LARGE SCALE GENOMIC DNA]</scope>
    <source>
        <strain evidence="3 4">D9-5</strain>
    </source>
</reference>
<feature type="chain" id="PRO_5045293381" evidence="1">
    <location>
        <begin position="22"/>
        <end position="121"/>
    </location>
</feature>
<sequence length="121" mass="13324">MMKKIHLLIVGSLLAPLSVLAADGVHGGHHSANPTDSQQSYMQGMDQMHARMQEGMQSGDPDVAFAKGMIAHHQGAIDMAKTELKYGKDPELRKLAEDIIKAQQPEIDQMQAWLAKHGEKR</sequence>
<feature type="domain" description="DUF305" evidence="2">
    <location>
        <begin position="29"/>
        <end position="114"/>
    </location>
</feature>
<proteinExistence type="predicted"/>
<dbReference type="EMBL" id="JAYWTM010000006">
    <property type="protein sequence ID" value="MEC5342769.1"/>
    <property type="molecule type" value="Genomic_DNA"/>
</dbReference>
<keyword evidence="1" id="KW-0732">Signal</keyword>
<dbReference type="InterPro" id="IPR012347">
    <property type="entry name" value="Ferritin-like"/>
</dbReference>
<dbReference type="Gene3D" id="1.20.1260.10">
    <property type="match status" value="1"/>
</dbReference>
<comment type="caution">
    <text evidence="3">The sequence shown here is derived from an EMBL/GenBank/DDBJ whole genome shotgun (WGS) entry which is preliminary data.</text>
</comment>
<organism evidence="3 4">
    <name type="scientific">Brenneria populi</name>
    <dbReference type="NCBI Taxonomy" id="1505588"/>
    <lineage>
        <taxon>Bacteria</taxon>
        <taxon>Pseudomonadati</taxon>
        <taxon>Pseudomonadota</taxon>
        <taxon>Gammaproteobacteria</taxon>
        <taxon>Enterobacterales</taxon>
        <taxon>Pectobacteriaceae</taxon>
        <taxon>Brenneria</taxon>
    </lineage>
</organism>
<dbReference type="PANTHER" id="PTHR36933">
    <property type="entry name" value="SLL0788 PROTEIN"/>
    <property type="match status" value="1"/>
</dbReference>
<dbReference type="Proteomes" id="UP001309705">
    <property type="component" value="Unassembled WGS sequence"/>
</dbReference>
<evidence type="ECO:0000313" key="3">
    <source>
        <dbReference type="EMBL" id="MEC5342769.1"/>
    </source>
</evidence>
<feature type="signal peptide" evidence="1">
    <location>
        <begin position="1"/>
        <end position="21"/>
    </location>
</feature>
<evidence type="ECO:0000313" key="4">
    <source>
        <dbReference type="Proteomes" id="UP001309705"/>
    </source>
</evidence>
<keyword evidence="4" id="KW-1185">Reference proteome</keyword>
<name>A0ABU6JQY1_9GAMM</name>